<dbReference type="SUPFAM" id="SSF161098">
    <property type="entry name" value="MetI-like"/>
    <property type="match status" value="1"/>
</dbReference>
<dbReference type="OrthoDB" id="9806409at2"/>
<evidence type="ECO:0000259" key="8">
    <source>
        <dbReference type="PROSITE" id="PS50928"/>
    </source>
</evidence>
<evidence type="ECO:0000313" key="9">
    <source>
        <dbReference type="EMBL" id="SHM27429.1"/>
    </source>
</evidence>
<reference evidence="9 10" key="1">
    <citation type="submission" date="2016-11" db="EMBL/GenBank/DDBJ databases">
        <authorList>
            <person name="Jaros S."/>
            <person name="Januszkiewicz K."/>
            <person name="Wedrychowicz H."/>
        </authorList>
    </citation>
    <scope>NUCLEOTIDE SEQUENCE [LARGE SCALE GENOMIC DNA]</scope>
    <source>
        <strain evidence="9 10">DSM 15930</strain>
    </source>
</reference>
<evidence type="ECO:0000313" key="10">
    <source>
        <dbReference type="Proteomes" id="UP000184038"/>
    </source>
</evidence>
<dbReference type="Pfam" id="PF19300">
    <property type="entry name" value="BPD_transp_1_N"/>
    <property type="match status" value="1"/>
</dbReference>
<name>A0A1M7HG36_9FIRM</name>
<comment type="similarity">
    <text evidence="7">Belongs to the binding-protein-dependent transport system permease family.</text>
</comment>
<feature type="transmembrane region" description="Helical" evidence="7">
    <location>
        <begin position="280"/>
        <end position="303"/>
    </location>
</feature>
<dbReference type="PROSITE" id="PS50928">
    <property type="entry name" value="ABC_TM1"/>
    <property type="match status" value="1"/>
</dbReference>
<evidence type="ECO:0000256" key="5">
    <source>
        <dbReference type="ARBA" id="ARBA00022989"/>
    </source>
</evidence>
<evidence type="ECO:0000256" key="7">
    <source>
        <dbReference type="RuleBase" id="RU363032"/>
    </source>
</evidence>
<dbReference type="Gene3D" id="1.10.3720.10">
    <property type="entry name" value="MetI-like"/>
    <property type="match status" value="1"/>
</dbReference>
<sequence length="317" mass="35017">MKYIIRKISTLILTLFIVSIFTFTAFQVIPGDSVLSTLGMDASPEAIQALRQERGLDENLALRYGRWLGNVLQGDFGKSTQYNMEVGALVSSRLTVTVWLALLSIILIIAISIPLGILSAMKEGGIIDRMLTLLTQTMMAIPPFFLGMILTLIFGICLKWFVPGNYVSFSENKGKFFAYLIYPAIAMAIPKIAMTVKFLRSSIRRQMHLEYVRTAKSKGNSKKDILVKHVLKNALIPVITFLGMIIADVLAGSIIVEQVFNLPGLGRLLVVAISSRDYAVVQAVVLYIAAIVVVINLFVDVLYRIIDPRISKEGGAE</sequence>
<dbReference type="InterPro" id="IPR045621">
    <property type="entry name" value="BPD_transp_1_N"/>
</dbReference>
<dbReference type="RefSeq" id="WP_073285057.1">
    <property type="nucleotide sequence ID" value="NZ_FRCP01000008.1"/>
</dbReference>
<feature type="transmembrane region" description="Helical" evidence="7">
    <location>
        <begin position="96"/>
        <end position="118"/>
    </location>
</feature>
<dbReference type="InterPro" id="IPR000515">
    <property type="entry name" value="MetI-like"/>
</dbReference>
<dbReference type="Proteomes" id="UP000184038">
    <property type="component" value="Unassembled WGS sequence"/>
</dbReference>
<feature type="transmembrane region" description="Helical" evidence="7">
    <location>
        <begin position="176"/>
        <end position="199"/>
    </location>
</feature>
<dbReference type="GO" id="GO:0005886">
    <property type="term" value="C:plasma membrane"/>
    <property type="evidence" value="ECO:0007669"/>
    <property type="project" value="UniProtKB-SubCell"/>
</dbReference>
<dbReference type="STRING" id="1120996.SAMN02746066_01349"/>
<accession>A0A1M7HG36</accession>
<feature type="transmembrane region" description="Helical" evidence="7">
    <location>
        <begin position="234"/>
        <end position="260"/>
    </location>
</feature>
<keyword evidence="2 7" id="KW-0813">Transport</keyword>
<evidence type="ECO:0000256" key="2">
    <source>
        <dbReference type="ARBA" id="ARBA00022448"/>
    </source>
</evidence>
<protein>
    <submittedName>
        <fullName evidence="9">Oligopeptide transport system permease protein</fullName>
    </submittedName>
</protein>
<dbReference type="EMBL" id="FRCP01000008">
    <property type="protein sequence ID" value="SHM27429.1"/>
    <property type="molecule type" value="Genomic_DNA"/>
</dbReference>
<keyword evidence="4 7" id="KW-0812">Transmembrane</keyword>
<gene>
    <name evidence="9" type="ORF">SAMN02746066_01349</name>
</gene>
<dbReference type="InterPro" id="IPR035906">
    <property type="entry name" value="MetI-like_sf"/>
</dbReference>
<keyword evidence="6 7" id="KW-0472">Membrane</keyword>
<dbReference type="AlphaFoldDB" id="A0A1M7HG36"/>
<keyword evidence="3" id="KW-1003">Cell membrane</keyword>
<proteinExistence type="inferred from homology"/>
<feature type="transmembrane region" description="Helical" evidence="7">
    <location>
        <begin position="12"/>
        <end position="30"/>
    </location>
</feature>
<dbReference type="CDD" id="cd06261">
    <property type="entry name" value="TM_PBP2"/>
    <property type="match status" value="1"/>
</dbReference>
<evidence type="ECO:0000256" key="6">
    <source>
        <dbReference type="ARBA" id="ARBA00023136"/>
    </source>
</evidence>
<feature type="transmembrane region" description="Helical" evidence="7">
    <location>
        <begin position="139"/>
        <end position="161"/>
    </location>
</feature>
<comment type="subcellular location">
    <subcellularLocation>
        <location evidence="1 7">Cell membrane</location>
        <topology evidence="1 7">Multi-pass membrane protein</topology>
    </subcellularLocation>
</comment>
<organism evidence="9 10">
    <name type="scientific">Anaerosporobacter mobilis DSM 15930</name>
    <dbReference type="NCBI Taxonomy" id="1120996"/>
    <lineage>
        <taxon>Bacteria</taxon>
        <taxon>Bacillati</taxon>
        <taxon>Bacillota</taxon>
        <taxon>Clostridia</taxon>
        <taxon>Lachnospirales</taxon>
        <taxon>Lachnospiraceae</taxon>
        <taxon>Anaerosporobacter</taxon>
    </lineage>
</organism>
<evidence type="ECO:0000256" key="1">
    <source>
        <dbReference type="ARBA" id="ARBA00004651"/>
    </source>
</evidence>
<evidence type="ECO:0000256" key="4">
    <source>
        <dbReference type="ARBA" id="ARBA00022692"/>
    </source>
</evidence>
<dbReference type="PANTHER" id="PTHR43163:SF6">
    <property type="entry name" value="DIPEPTIDE TRANSPORT SYSTEM PERMEASE PROTEIN DPPB-RELATED"/>
    <property type="match status" value="1"/>
</dbReference>
<evidence type="ECO:0000256" key="3">
    <source>
        <dbReference type="ARBA" id="ARBA00022475"/>
    </source>
</evidence>
<feature type="domain" description="ABC transmembrane type-1" evidence="8">
    <location>
        <begin position="94"/>
        <end position="299"/>
    </location>
</feature>
<keyword evidence="10" id="KW-1185">Reference proteome</keyword>
<dbReference type="Pfam" id="PF00528">
    <property type="entry name" value="BPD_transp_1"/>
    <property type="match status" value="1"/>
</dbReference>
<keyword evidence="5 7" id="KW-1133">Transmembrane helix</keyword>
<dbReference type="GO" id="GO:0071916">
    <property type="term" value="F:dipeptide transmembrane transporter activity"/>
    <property type="evidence" value="ECO:0007669"/>
    <property type="project" value="TreeGrafter"/>
</dbReference>
<dbReference type="PANTHER" id="PTHR43163">
    <property type="entry name" value="DIPEPTIDE TRANSPORT SYSTEM PERMEASE PROTEIN DPPB-RELATED"/>
    <property type="match status" value="1"/>
</dbReference>